<accession>A0ACB9MEM6</accession>
<sequence length="389" mass="40467">MPRTTILQLIKPYTYLATYHSFPPSIKRRPPFSFLLTESKSSLECSKTTLALNLKGCIVTPKMKMQSSFFIVLVTLLHTTSAQLSPVQPPKTSPPAPKPQSPAASPPAFGVAPTTPTAVAPSPGMSTVPLVPVTPSAAPVTPNAAPTPAVHRAPGIDVVTILTKAKRFSVLVRLLKSTQLVNQLNSQLSAANSGGLTLFTPDDGGFAKLKAGFLNSLNDRQKVELLQFHSINTFIAISNFDTLTNPVQTQAGDDGKRLQLNITSYGGSQVSMTTGVVNASVTGTVYSDNKLAIYQVDKVLLPVDLVVPHKAPAPAPALAAAKGDLPKPDVGDDSAKAPAADQSGRADDKDKGKSDDGQAGAVTVDASGALSLSFSKGVALVLGVVFVAA</sequence>
<evidence type="ECO:0000313" key="1">
    <source>
        <dbReference type="EMBL" id="KAI4322245.1"/>
    </source>
</evidence>
<keyword evidence="2" id="KW-1185">Reference proteome</keyword>
<protein>
    <submittedName>
        <fullName evidence="1">Uncharacterized protein</fullName>
    </submittedName>
</protein>
<gene>
    <name evidence="1" type="ORF">L6164_021956</name>
</gene>
<organism evidence="1 2">
    <name type="scientific">Bauhinia variegata</name>
    <name type="common">Purple orchid tree</name>
    <name type="synonym">Phanera variegata</name>
    <dbReference type="NCBI Taxonomy" id="167791"/>
    <lineage>
        <taxon>Eukaryota</taxon>
        <taxon>Viridiplantae</taxon>
        <taxon>Streptophyta</taxon>
        <taxon>Embryophyta</taxon>
        <taxon>Tracheophyta</taxon>
        <taxon>Spermatophyta</taxon>
        <taxon>Magnoliopsida</taxon>
        <taxon>eudicotyledons</taxon>
        <taxon>Gunneridae</taxon>
        <taxon>Pentapetalae</taxon>
        <taxon>rosids</taxon>
        <taxon>fabids</taxon>
        <taxon>Fabales</taxon>
        <taxon>Fabaceae</taxon>
        <taxon>Cercidoideae</taxon>
        <taxon>Cercideae</taxon>
        <taxon>Bauhiniinae</taxon>
        <taxon>Bauhinia</taxon>
    </lineage>
</organism>
<dbReference type="Proteomes" id="UP000828941">
    <property type="component" value="Chromosome 9"/>
</dbReference>
<proteinExistence type="predicted"/>
<name>A0ACB9MEM6_BAUVA</name>
<evidence type="ECO:0000313" key="2">
    <source>
        <dbReference type="Proteomes" id="UP000828941"/>
    </source>
</evidence>
<reference evidence="1 2" key="1">
    <citation type="journal article" date="2022" name="DNA Res.">
        <title>Chromosomal-level genome assembly of the orchid tree Bauhinia variegata (Leguminosae; Cercidoideae) supports the allotetraploid origin hypothesis of Bauhinia.</title>
        <authorList>
            <person name="Zhong Y."/>
            <person name="Chen Y."/>
            <person name="Zheng D."/>
            <person name="Pang J."/>
            <person name="Liu Y."/>
            <person name="Luo S."/>
            <person name="Meng S."/>
            <person name="Qian L."/>
            <person name="Wei D."/>
            <person name="Dai S."/>
            <person name="Zhou R."/>
        </authorList>
    </citation>
    <scope>NUCLEOTIDE SEQUENCE [LARGE SCALE GENOMIC DNA]</scope>
    <source>
        <strain evidence="1">BV-YZ2020</strain>
    </source>
</reference>
<dbReference type="EMBL" id="CM039434">
    <property type="protein sequence ID" value="KAI4322245.1"/>
    <property type="molecule type" value="Genomic_DNA"/>
</dbReference>
<comment type="caution">
    <text evidence="1">The sequence shown here is derived from an EMBL/GenBank/DDBJ whole genome shotgun (WGS) entry which is preliminary data.</text>
</comment>